<comment type="caution">
    <text evidence="4">The sequence shown here is derived from an EMBL/GenBank/DDBJ whole genome shotgun (WGS) entry which is preliminary data.</text>
</comment>
<sequence>MSIEEKTTDGRRIKGERRKRELTEATLRVVARDGVAGVSHRTVAREAGLPPTMAAYYFDGIDDLLTAALTSCLDEDAEKIRAVQDIQELAELMADLVAGEPGRLLAEFELYLLAARKVELRAATDRWKAALAEFARRHTDDPVRVHNFVGAYDGLLLQALLTSTPPTAADFEANVVQLLTP</sequence>
<proteinExistence type="predicted"/>
<keyword evidence="5" id="KW-1185">Reference proteome</keyword>
<evidence type="ECO:0000313" key="4">
    <source>
        <dbReference type="EMBL" id="RZS38949.1"/>
    </source>
</evidence>
<dbReference type="Pfam" id="PF17940">
    <property type="entry name" value="TetR_C_31"/>
    <property type="match status" value="1"/>
</dbReference>
<dbReference type="Proteomes" id="UP000294257">
    <property type="component" value="Unassembled WGS sequence"/>
</dbReference>
<gene>
    <name evidence="4" type="ORF">EV193_104160</name>
</gene>
<evidence type="ECO:0000313" key="5">
    <source>
        <dbReference type="Proteomes" id="UP000294257"/>
    </source>
</evidence>
<dbReference type="EMBL" id="SGWQ01000004">
    <property type="protein sequence ID" value="RZS38949.1"/>
    <property type="molecule type" value="Genomic_DNA"/>
</dbReference>
<dbReference type="RefSeq" id="WP_130344553.1">
    <property type="nucleotide sequence ID" value="NZ_SGWQ01000004.1"/>
</dbReference>
<feature type="domain" description="HTH tetR-type" evidence="3">
    <location>
        <begin position="16"/>
        <end position="76"/>
    </location>
</feature>
<feature type="DNA-binding region" description="H-T-H motif" evidence="2">
    <location>
        <begin position="39"/>
        <end position="58"/>
    </location>
</feature>
<dbReference type="PANTHER" id="PTHR30055">
    <property type="entry name" value="HTH-TYPE TRANSCRIPTIONAL REGULATOR RUTR"/>
    <property type="match status" value="1"/>
</dbReference>
<dbReference type="InterPro" id="IPR050109">
    <property type="entry name" value="HTH-type_TetR-like_transc_reg"/>
</dbReference>
<dbReference type="SUPFAM" id="SSF46689">
    <property type="entry name" value="Homeodomain-like"/>
    <property type="match status" value="1"/>
</dbReference>
<dbReference type="Gene3D" id="1.10.357.10">
    <property type="entry name" value="Tetracycline Repressor, domain 2"/>
    <property type="match status" value="1"/>
</dbReference>
<dbReference type="GO" id="GO:0003700">
    <property type="term" value="F:DNA-binding transcription factor activity"/>
    <property type="evidence" value="ECO:0007669"/>
    <property type="project" value="TreeGrafter"/>
</dbReference>
<dbReference type="AlphaFoldDB" id="A0A4Q7KQ70"/>
<evidence type="ECO:0000256" key="2">
    <source>
        <dbReference type="PROSITE-ProRule" id="PRU00335"/>
    </source>
</evidence>
<dbReference type="InterPro" id="IPR041583">
    <property type="entry name" value="TetR_C_31"/>
</dbReference>
<dbReference type="InterPro" id="IPR001647">
    <property type="entry name" value="HTH_TetR"/>
</dbReference>
<organism evidence="4 5">
    <name type="scientific">Herbihabitans rhizosphaerae</name>
    <dbReference type="NCBI Taxonomy" id="1872711"/>
    <lineage>
        <taxon>Bacteria</taxon>
        <taxon>Bacillati</taxon>
        <taxon>Actinomycetota</taxon>
        <taxon>Actinomycetes</taxon>
        <taxon>Pseudonocardiales</taxon>
        <taxon>Pseudonocardiaceae</taxon>
        <taxon>Herbihabitans</taxon>
    </lineage>
</organism>
<accession>A0A4Q7KQ70</accession>
<keyword evidence="1 2" id="KW-0238">DNA-binding</keyword>
<protein>
    <submittedName>
        <fullName evidence="4">TetR family transcriptional regulator</fullName>
    </submittedName>
</protein>
<dbReference type="GO" id="GO:0000976">
    <property type="term" value="F:transcription cis-regulatory region binding"/>
    <property type="evidence" value="ECO:0007669"/>
    <property type="project" value="TreeGrafter"/>
</dbReference>
<dbReference type="PROSITE" id="PS50977">
    <property type="entry name" value="HTH_TETR_2"/>
    <property type="match status" value="1"/>
</dbReference>
<dbReference type="InterPro" id="IPR009057">
    <property type="entry name" value="Homeodomain-like_sf"/>
</dbReference>
<reference evidence="4 5" key="1">
    <citation type="submission" date="2019-02" db="EMBL/GenBank/DDBJ databases">
        <title>Genomic Encyclopedia of Type Strains, Phase IV (KMG-IV): sequencing the most valuable type-strain genomes for metagenomic binning, comparative biology and taxonomic classification.</title>
        <authorList>
            <person name="Goeker M."/>
        </authorList>
    </citation>
    <scope>NUCLEOTIDE SEQUENCE [LARGE SCALE GENOMIC DNA]</scope>
    <source>
        <strain evidence="4 5">DSM 101727</strain>
    </source>
</reference>
<dbReference type="PANTHER" id="PTHR30055:SF231">
    <property type="entry name" value="TRANSCRIPTIONAL REGULATORY PROTEIN (PROBABLY DEOR-FAMILY)-RELATED"/>
    <property type="match status" value="1"/>
</dbReference>
<evidence type="ECO:0000259" key="3">
    <source>
        <dbReference type="PROSITE" id="PS50977"/>
    </source>
</evidence>
<name>A0A4Q7KQ70_9PSEU</name>
<dbReference type="OrthoDB" id="6929199at2"/>
<evidence type="ECO:0000256" key="1">
    <source>
        <dbReference type="ARBA" id="ARBA00023125"/>
    </source>
</evidence>